<dbReference type="RefSeq" id="WP_119356149.1">
    <property type="nucleotide sequence ID" value="NZ_BJXM01000013.1"/>
</dbReference>
<accession>A0A399FAY1</accession>
<dbReference type="GO" id="GO:0003841">
    <property type="term" value="F:1-acylglycerol-3-phosphate O-acyltransferase activity"/>
    <property type="evidence" value="ECO:0007669"/>
    <property type="project" value="TreeGrafter"/>
</dbReference>
<protein>
    <submittedName>
        <fullName evidence="4">1-acyl-sn-glycerol-3-phosphate acyltransferase</fullName>
        <ecNumber evidence="4">2.3.1.-</ecNumber>
    </submittedName>
</protein>
<keyword evidence="2 4" id="KW-0012">Acyltransferase</keyword>
<reference evidence="4 5" key="1">
    <citation type="submission" date="2018-08" db="EMBL/GenBank/DDBJ databases">
        <title>Meiothermus granaticius genome AF-68 sequencing project.</title>
        <authorList>
            <person name="Da Costa M.S."/>
            <person name="Albuquerque L."/>
            <person name="Raposo P."/>
            <person name="Froufe H.J.C."/>
            <person name="Barroso C.S."/>
            <person name="Egas C."/>
        </authorList>
    </citation>
    <scope>NUCLEOTIDE SEQUENCE [LARGE SCALE GENOMIC DNA]</scope>
    <source>
        <strain evidence="4 5">AF-68</strain>
    </source>
</reference>
<evidence type="ECO:0000313" key="4">
    <source>
        <dbReference type="EMBL" id="RIH93368.1"/>
    </source>
</evidence>
<dbReference type="InterPro" id="IPR002123">
    <property type="entry name" value="Plipid/glycerol_acylTrfase"/>
</dbReference>
<dbReference type="OrthoDB" id="9803035at2"/>
<dbReference type="AlphaFoldDB" id="A0A399FAY1"/>
<keyword evidence="1 4" id="KW-0808">Transferase</keyword>
<feature type="domain" description="Phospholipid/glycerol acyltransferase" evidence="3">
    <location>
        <begin position="38"/>
        <end position="150"/>
    </location>
</feature>
<evidence type="ECO:0000256" key="1">
    <source>
        <dbReference type="ARBA" id="ARBA00022679"/>
    </source>
</evidence>
<dbReference type="Proteomes" id="UP000266178">
    <property type="component" value="Unassembled WGS sequence"/>
</dbReference>
<evidence type="ECO:0000313" key="5">
    <source>
        <dbReference type="Proteomes" id="UP000266178"/>
    </source>
</evidence>
<proteinExistence type="predicted"/>
<dbReference type="EMBL" id="QWLB01000006">
    <property type="protein sequence ID" value="RIH93368.1"/>
    <property type="molecule type" value="Genomic_DNA"/>
</dbReference>
<gene>
    <name evidence="4" type="primary">plsC</name>
    <name evidence="4" type="ORF">Mgrana_00624</name>
</gene>
<dbReference type="PANTHER" id="PTHR10434:SF11">
    <property type="entry name" value="1-ACYL-SN-GLYCEROL-3-PHOSPHATE ACYLTRANSFERASE"/>
    <property type="match status" value="1"/>
</dbReference>
<dbReference type="CDD" id="cd07989">
    <property type="entry name" value="LPLAT_AGPAT-like"/>
    <property type="match status" value="1"/>
</dbReference>
<evidence type="ECO:0000256" key="2">
    <source>
        <dbReference type="ARBA" id="ARBA00023315"/>
    </source>
</evidence>
<dbReference type="SMART" id="SM00563">
    <property type="entry name" value="PlsC"/>
    <property type="match status" value="1"/>
</dbReference>
<organism evidence="4 5">
    <name type="scientific">Meiothermus granaticius NBRC 107808</name>
    <dbReference type="NCBI Taxonomy" id="1227551"/>
    <lineage>
        <taxon>Bacteria</taxon>
        <taxon>Thermotogati</taxon>
        <taxon>Deinococcota</taxon>
        <taxon>Deinococci</taxon>
        <taxon>Thermales</taxon>
        <taxon>Thermaceae</taxon>
        <taxon>Meiothermus</taxon>
    </lineage>
</organism>
<dbReference type="EC" id="2.3.1.-" evidence="4"/>
<name>A0A399FAY1_9DEIN</name>
<keyword evidence="5" id="KW-1185">Reference proteome</keyword>
<sequence length="221" mass="23332">MNAVSVYGVCKKLAFLLLKGLFGFKVVGAEKVPLQGPVMLASNHLSFIDPVAVGAACPRPVSFIARADVFKYPVLSWLLPRVHAIPVERGTSDLGAIKAAIRALQNGMAFGIFPEGRRSRTGVLEPFKTGAAAIALRTGATVVPVATIGTREAWPVGHSPRFFRSVTVVFGDPIPVPSGKADHQALNELTARIEAAVIALLPPEYTAKPTDKGFGSEHNGG</sequence>
<dbReference type="PANTHER" id="PTHR10434">
    <property type="entry name" value="1-ACYL-SN-GLYCEROL-3-PHOSPHATE ACYLTRANSFERASE"/>
    <property type="match status" value="1"/>
</dbReference>
<dbReference type="Pfam" id="PF01553">
    <property type="entry name" value="Acyltransferase"/>
    <property type="match status" value="1"/>
</dbReference>
<dbReference type="SUPFAM" id="SSF69593">
    <property type="entry name" value="Glycerol-3-phosphate (1)-acyltransferase"/>
    <property type="match status" value="1"/>
</dbReference>
<comment type="caution">
    <text evidence="4">The sequence shown here is derived from an EMBL/GenBank/DDBJ whole genome shotgun (WGS) entry which is preliminary data.</text>
</comment>
<dbReference type="GO" id="GO:0006654">
    <property type="term" value="P:phosphatidic acid biosynthetic process"/>
    <property type="evidence" value="ECO:0007669"/>
    <property type="project" value="TreeGrafter"/>
</dbReference>
<evidence type="ECO:0000259" key="3">
    <source>
        <dbReference type="SMART" id="SM00563"/>
    </source>
</evidence>